<protein>
    <submittedName>
        <fullName evidence="2">Uncharacterized protein</fullName>
    </submittedName>
</protein>
<dbReference type="Proteomes" id="UP000265768">
    <property type="component" value="Unassembled WGS sequence"/>
</dbReference>
<name>A0A3A4B1L1_9ACTN</name>
<sequence>MLTLHHSLPASEMSAATTANALGRQTGGAAGTACAAALLQVHGGTAGGVMGDHRGAPRDPRAAAARRPPYRETRRLPGA</sequence>
<feature type="region of interest" description="Disordered" evidence="1">
    <location>
        <begin position="45"/>
        <end position="79"/>
    </location>
</feature>
<dbReference type="AlphaFoldDB" id="A0A3A4B1L1"/>
<evidence type="ECO:0000313" key="3">
    <source>
        <dbReference type="Proteomes" id="UP000265768"/>
    </source>
</evidence>
<feature type="compositionally biased region" description="Basic and acidic residues" evidence="1">
    <location>
        <begin position="51"/>
        <end position="61"/>
    </location>
</feature>
<dbReference type="EMBL" id="QZEY01000002">
    <property type="protein sequence ID" value="RJL34048.1"/>
    <property type="molecule type" value="Genomic_DNA"/>
</dbReference>
<feature type="compositionally biased region" description="Basic and acidic residues" evidence="1">
    <location>
        <begin position="69"/>
        <end position="79"/>
    </location>
</feature>
<keyword evidence="3" id="KW-1185">Reference proteome</keyword>
<gene>
    <name evidence="2" type="ORF">D5H75_05945</name>
</gene>
<reference evidence="2 3" key="1">
    <citation type="submission" date="2018-09" db="EMBL/GenBank/DDBJ databases">
        <title>YIM 75507 draft genome.</title>
        <authorList>
            <person name="Tang S."/>
            <person name="Feng Y."/>
        </authorList>
    </citation>
    <scope>NUCLEOTIDE SEQUENCE [LARGE SCALE GENOMIC DNA]</scope>
    <source>
        <strain evidence="2 3">YIM 75507</strain>
    </source>
</reference>
<dbReference type="RefSeq" id="WP_119925347.1">
    <property type="nucleotide sequence ID" value="NZ_QZEY01000002.1"/>
</dbReference>
<proteinExistence type="predicted"/>
<accession>A0A3A4B1L1</accession>
<evidence type="ECO:0000256" key="1">
    <source>
        <dbReference type="SAM" id="MobiDB-lite"/>
    </source>
</evidence>
<evidence type="ECO:0000313" key="2">
    <source>
        <dbReference type="EMBL" id="RJL34048.1"/>
    </source>
</evidence>
<organism evidence="2 3">
    <name type="scientific">Bailinhaonella thermotolerans</name>
    <dbReference type="NCBI Taxonomy" id="1070861"/>
    <lineage>
        <taxon>Bacteria</taxon>
        <taxon>Bacillati</taxon>
        <taxon>Actinomycetota</taxon>
        <taxon>Actinomycetes</taxon>
        <taxon>Streptosporangiales</taxon>
        <taxon>Streptosporangiaceae</taxon>
        <taxon>Bailinhaonella</taxon>
    </lineage>
</organism>
<comment type="caution">
    <text evidence="2">The sequence shown here is derived from an EMBL/GenBank/DDBJ whole genome shotgun (WGS) entry which is preliminary data.</text>
</comment>